<feature type="domain" description="Gal80p-like C-terminal" evidence="3">
    <location>
        <begin position="133"/>
        <end position="272"/>
    </location>
</feature>
<organism evidence="4 5">
    <name type="scientific">Actinomadura miaoliensis</name>
    <dbReference type="NCBI Taxonomy" id="430685"/>
    <lineage>
        <taxon>Bacteria</taxon>
        <taxon>Bacillati</taxon>
        <taxon>Actinomycetota</taxon>
        <taxon>Actinomycetes</taxon>
        <taxon>Streptosporangiales</taxon>
        <taxon>Thermomonosporaceae</taxon>
        <taxon>Actinomadura</taxon>
    </lineage>
</organism>
<dbReference type="SUPFAM" id="SSF51735">
    <property type="entry name" value="NAD(P)-binding Rossmann-fold domains"/>
    <property type="match status" value="1"/>
</dbReference>
<evidence type="ECO:0000313" key="5">
    <source>
        <dbReference type="Proteomes" id="UP001500683"/>
    </source>
</evidence>
<comment type="caution">
    <text evidence="4">The sequence shown here is derived from an EMBL/GenBank/DDBJ whole genome shotgun (WGS) entry which is preliminary data.</text>
</comment>
<dbReference type="Proteomes" id="UP001500683">
    <property type="component" value="Unassembled WGS sequence"/>
</dbReference>
<evidence type="ECO:0000259" key="2">
    <source>
        <dbReference type="Pfam" id="PF01408"/>
    </source>
</evidence>
<dbReference type="RefSeq" id="WP_344947348.1">
    <property type="nucleotide sequence ID" value="NZ_BAAAZG010000018.1"/>
</dbReference>
<dbReference type="Gene3D" id="3.40.50.720">
    <property type="entry name" value="NAD(P)-binding Rossmann-like Domain"/>
    <property type="match status" value="1"/>
</dbReference>
<dbReference type="EMBL" id="BAAAZG010000018">
    <property type="protein sequence ID" value="GAA4073275.1"/>
    <property type="molecule type" value="Genomic_DNA"/>
</dbReference>
<gene>
    <name evidence="4" type="ORF">GCM10022214_32100</name>
</gene>
<dbReference type="SUPFAM" id="SSF55347">
    <property type="entry name" value="Glyceraldehyde-3-phosphate dehydrogenase-like, C-terminal domain"/>
    <property type="match status" value="1"/>
</dbReference>
<evidence type="ECO:0000259" key="3">
    <source>
        <dbReference type="Pfam" id="PF22685"/>
    </source>
</evidence>
<evidence type="ECO:0000313" key="4">
    <source>
        <dbReference type="EMBL" id="GAA4073275.1"/>
    </source>
</evidence>
<dbReference type="Pfam" id="PF01408">
    <property type="entry name" value="GFO_IDH_MocA"/>
    <property type="match status" value="1"/>
</dbReference>
<reference evidence="5" key="1">
    <citation type="journal article" date="2019" name="Int. J. Syst. Evol. Microbiol.">
        <title>The Global Catalogue of Microorganisms (GCM) 10K type strain sequencing project: providing services to taxonomists for standard genome sequencing and annotation.</title>
        <authorList>
            <consortium name="The Broad Institute Genomics Platform"/>
            <consortium name="The Broad Institute Genome Sequencing Center for Infectious Disease"/>
            <person name="Wu L."/>
            <person name="Ma J."/>
        </authorList>
    </citation>
    <scope>NUCLEOTIDE SEQUENCE [LARGE SCALE GENOMIC DNA]</scope>
    <source>
        <strain evidence="5">JCM 16702</strain>
    </source>
</reference>
<dbReference type="PANTHER" id="PTHR43818:SF11">
    <property type="entry name" value="BCDNA.GH03377"/>
    <property type="match status" value="1"/>
</dbReference>
<dbReference type="Pfam" id="PF22685">
    <property type="entry name" value="Gal80p_C-like"/>
    <property type="match status" value="1"/>
</dbReference>
<protein>
    <submittedName>
        <fullName evidence="4">Gfo/Idh/MocA family oxidoreductase</fullName>
    </submittedName>
</protein>
<keyword evidence="5" id="KW-1185">Reference proteome</keyword>
<name>A0ABP7VS09_9ACTN</name>
<proteinExistence type="predicted"/>
<dbReference type="InterPro" id="IPR000683">
    <property type="entry name" value="Gfo/Idh/MocA-like_OxRdtase_N"/>
</dbReference>
<dbReference type="InterPro" id="IPR050463">
    <property type="entry name" value="Gfo/Idh/MocA_oxidrdct_glycsds"/>
</dbReference>
<evidence type="ECO:0000256" key="1">
    <source>
        <dbReference type="ARBA" id="ARBA00023002"/>
    </source>
</evidence>
<dbReference type="InterPro" id="IPR055080">
    <property type="entry name" value="Gal80p-like_C"/>
</dbReference>
<accession>A0ABP7VS09</accession>
<keyword evidence="1" id="KW-0560">Oxidoreductase</keyword>
<dbReference type="InterPro" id="IPR036291">
    <property type="entry name" value="NAD(P)-bd_dom_sf"/>
</dbReference>
<dbReference type="PANTHER" id="PTHR43818">
    <property type="entry name" value="BCDNA.GH03377"/>
    <property type="match status" value="1"/>
</dbReference>
<feature type="domain" description="Gfo/Idh/MocA-like oxidoreductase N-terminal" evidence="2">
    <location>
        <begin position="4"/>
        <end position="122"/>
    </location>
</feature>
<sequence length="377" mass="40157">MKTIKVGVIGANPERGWARTAHVPALRALPQYEISAVGTTREESAREAARLFGASHAFTAPRELAAHPDVDMVAVTVKVPHHAELIRAALDAGKHVLSEWPLALTTAEAESLAKETDRAGVHHAIGLQARQSPAIAYARELLADGYIGQVTSVNVYAARPKGAGGRISAEHAYTADRANGAGVFEVAGGHTLDILEHLAGEITEVAGQLSLWHSRYTVAETGQTVEATSPDHVLLNAVLATGAVASVHLHDAKVTNSRTRLEFAGTEGDLVVSTDGTDHLQASQIQIGTPRVLAARGHGSWQELPVPARHRVVDAAIPDLAVLNVAQLYARLAEDIIEDRRTVPGFDHAVRLHRLLDAIRLSADTGTRQPVTPSQPR</sequence>
<dbReference type="Gene3D" id="3.30.360.10">
    <property type="entry name" value="Dihydrodipicolinate Reductase, domain 2"/>
    <property type="match status" value="1"/>
</dbReference>